<comment type="similarity">
    <text evidence="2 15">Belongs to the MCM family.</text>
</comment>
<evidence type="ECO:0000256" key="9">
    <source>
        <dbReference type="ARBA" id="ARBA00023125"/>
    </source>
</evidence>
<evidence type="ECO:0000256" key="14">
    <source>
        <dbReference type="ARBA" id="ARBA00047995"/>
    </source>
</evidence>
<dbReference type="GO" id="GO:0042555">
    <property type="term" value="C:MCM complex"/>
    <property type="evidence" value="ECO:0007669"/>
    <property type="project" value="TreeGrafter"/>
</dbReference>
<evidence type="ECO:0000256" key="2">
    <source>
        <dbReference type="ARBA" id="ARBA00008010"/>
    </source>
</evidence>
<dbReference type="InterPro" id="IPR033762">
    <property type="entry name" value="MCM_OB"/>
</dbReference>
<keyword evidence="4 15" id="KW-0547">Nucleotide-binding</keyword>
<dbReference type="PANTHER" id="PTHR11630">
    <property type="entry name" value="DNA REPLICATION LICENSING FACTOR MCM FAMILY MEMBER"/>
    <property type="match status" value="1"/>
</dbReference>
<dbReference type="SMART" id="SM00350">
    <property type="entry name" value="MCM"/>
    <property type="match status" value="1"/>
</dbReference>
<dbReference type="SUPFAM" id="SSF50249">
    <property type="entry name" value="Nucleic acid-binding proteins"/>
    <property type="match status" value="1"/>
</dbReference>
<dbReference type="GO" id="GO:0016787">
    <property type="term" value="F:hydrolase activity"/>
    <property type="evidence" value="ECO:0007669"/>
    <property type="project" value="UniProtKB-KW"/>
</dbReference>
<evidence type="ECO:0000256" key="1">
    <source>
        <dbReference type="ARBA" id="ARBA00004123"/>
    </source>
</evidence>
<dbReference type="GO" id="GO:0003697">
    <property type="term" value="F:single-stranded DNA binding"/>
    <property type="evidence" value="ECO:0007669"/>
    <property type="project" value="TreeGrafter"/>
</dbReference>
<dbReference type="FunFam" id="3.40.50.300:FF:000671">
    <property type="entry name" value="DNA helicase MCM9 isoform X1"/>
    <property type="match status" value="1"/>
</dbReference>
<comment type="catalytic activity">
    <reaction evidence="14">
        <text>ATP + H2O = ADP + phosphate + H(+)</text>
        <dbReference type="Rhea" id="RHEA:13065"/>
        <dbReference type="ChEBI" id="CHEBI:15377"/>
        <dbReference type="ChEBI" id="CHEBI:15378"/>
        <dbReference type="ChEBI" id="CHEBI:30616"/>
        <dbReference type="ChEBI" id="CHEBI:43474"/>
        <dbReference type="ChEBI" id="CHEBI:456216"/>
        <dbReference type="EC" id="3.6.4.12"/>
    </reaction>
</comment>
<dbReference type="PRINTS" id="PR01657">
    <property type="entry name" value="MCMFAMILY"/>
</dbReference>
<organism evidence="19 20">
    <name type="scientific">Polypterus senegalus</name>
    <name type="common">Senegal bichir</name>
    <dbReference type="NCBI Taxonomy" id="55291"/>
    <lineage>
        <taxon>Eukaryota</taxon>
        <taxon>Metazoa</taxon>
        <taxon>Chordata</taxon>
        <taxon>Craniata</taxon>
        <taxon>Vertebrata</taxon>
        <taxon>Euteleostomi</taxon>
        <taxon>Actinopterygii</taxon>
        <taxon>Polypteriformes</taxon>
        <taxon>Polypteridae</taxon>
        <taxon>Polypterus</taxon>
    </lineage>
</organism>
<evidence type="ECO:0000256" key="6">
    <source>
        <dbReference type="ARBA" id="ARBA00022801"/>
    </source>
</evidence>
<evidence type="ECO:0000256" key="3">
    <source>
        <dbReference type="ARBA" id="ARBA00012551"/>
    </source>
</evidence>
<reference evidence="19 20" key="1">
    <citation type="journal article" date="2021" name="Cell">
        <title>Tracing the genetic footprints of vertebrate landing in non-teleost ray-finned fishes.</title>
        <authorList>
            <person name="Bi X."/>
            <person name="Wang K."/>
            <person name="Yang L."/>
            <person name="Pan H."/>
            <person name="Jiang H."/>
            <person name="Wei Q."/>
            <person name="Fang M."/>
            <person name="Yu H."/>
            <person name="Zhu C."/>
            <person name="Cai Y."/>
            <person name="He Y."/>
            <person name="Gan X."/>
            <person name="Zeng H."/>
            <person name="Yu D."/>
            <person name="Zhu Y."/>
            <person name="Jiang H."/>
            <person name="Qiu Q."/>
            <person name="Yang H."/>
            <person name="Zhang Y.E."/>
            <person name="Wang W."/>
            <person name="Zhu M."/>
            <person name="He S."/>
            <person name="Zhang G."/>
        </authorList>
    </citation>
    <scope>NUCLEOTIDE SEQUENCE [LARGE SCALE GENOMIC DNA]</scope>
    <source>
        <strain evidence="19">Bchr_013</strain>
    </source>
</reference>
<feature type="coiled-coil region" evidence="16">
    <location>
        <begin position="278"/>
        <end position="319"/>
    </location>
</feature>
<keyword evidence="11" id="KW-0539">Nucleus</keyword>
<dbReference type="InterPro" id="IPR012340">
    <property type="entry name" value="NA-bd_OB-fold"/>
</dbReference>
<feature type="compositionally biased region" description="Polar residues" evidence="17">
    <location>
        <begin position="1861"/>
        <end position="1881"/>
    </location>
</feature>
<dbReference type="CDD" id="cd17760">
    <property type="entry name" value="MCM9"/>
    <property type="match status" value="1"/>
</dbReference>
<sequence>MVCHLFTYSSNKCLKCLLICPQSPSSCPPQFLVQTRVAIKLCAVTLLHDIYSALQDETPPTGNTNTTLTNLQGLVTEGLPSPSDQQSDQVCHIGTLQATQMTHEAAIRDLESEKSRLKDKVVRLEEERSLLQTKLQNIDERQKQQILSLEKALKEEKQIYEKEIMSIRAKYEEEAAHFKEAQARALEELSKKHRATLESTQSTAEREKKRLQAEMEQQLEKERLCLEEQKNQLRQQLENLREELTAKLSTANQEASIIRLQQLVKKSEQGLGSAEGHISSLKKAQEQLSEELDSTRERLRETSDLLTTLQGEMDKQRQKHESRIITIKEEEKMKMDKVALELELKWTETLRQECKKLREELKEEHEEDKKLALSQLTHQKEQEMNAARESWQKKMEDLLDQISLLKQSLEMQLSQSQNSLQQLQAQFNQEREHLNQQLQEIQMEHQHREKSLEEAHCMAMHNMEEIRVQELKELEERLRQQHYEELQSLKDAHRITIETLRQQTEQELQTLRFELEDEGKAMLASLRSELNHLHATAIEHLRQSHQQETAAAKLELENALEQSRQQEKELLGRIAELQNEVRHREHHIAELDKEIHSLHENISTLTKELELKGKEVLKIRSEANQQIRVHEQELMKRHERELTEMTAAHIRDTQNMVSDFNKAQELLKDKIAALQILILLTVQRGELYMLFSPNLTKFRERRSDGIHFKLIDTLYHLLHLLSRLEGAEEKFRNRESRPEDLQFIAELKDMVTERESLVKKLIDDKKFYQLELVNRETNFNKVFNASPNVGVINPLVKQKKKNDKSTNRVISATNLSALEAAAAGSGPPQPTRLEPIPNSPIHDLEFNSSKPLPQPTPPKEPKKFLRFMMVLSPEQVAFIGQVFESFVLEYHRTDIIQILKETNEEAHYSVAINAITLFETNMEVAEYFNSFPNDVLLIFDSALQRAAMFVVQSLSTPKDHKMKQNLHTRISGLPVCPELTRDSIPTSCDVGHFLSITATVIRTSMVKVLEFERDYMCAKCKQIFPVKANIEQYFSFVTPSCCPNEDGCNSSKFTCMSTSSLASGCSKDYQEIKIQEQVQRLAVGSIPRSMVVVLEDDLVDSCKSGDDITIFGVVMQRWKPLVKDTRCNVEIFLKANFIEVNNDQPTGMVINEDTWKEYRDFWNKYKCNPLAGRNEILMSLCPQVFGMYVVKLAVAMVLSGGVQRNDASGTKVRGESHLLLVGDPGTGKSQFLKYAAKITPRSVLTAGIGSTSAGLTVAAVKDSGEWNLEAGALVLSDGGLCCIDEFNSIKAHDRTCIHEAMEQQTISIAKAGIVCKLSTRTSVLAATNPKGQYDPDIPVSVNVALASPLLSRFDLVLVLLDTKNEEWDRIISSFILDNKGVPSESNKFWSMEKMKTYFCLVKTLQPTMTDEASEVLIRYYQLQRQSDSRSAARTTVRMLESLGRLAEAHARLMFRETVLLEDAITVVSVMECSMQGGALLGSVNTLHTSFPEDPLEQYKMQCEILLEGLGLQKLLDNELKRLNRLQNGTPKKQKTSCGKATASSNQSPSPGTSVPLKSLNSTDPESGLDWFNCLDNDAKVDVDRQLSPVQKLSPLHCNGKLSTFLQESCKHDHISRNSLISEETDLPNLARNSLKEKLLKCTTSETIISKQHNFDLNDDPSHSVVVEKVSKSLKAKRQKKIKHLSPGDIIEPNKNPDKSVILDMPDENLSESVILLPTEQVPLHSTPLATKRSKTFFKKSNHIPMDSSGGSNKVVGANIPADLKEKLKSFVFQQKERVIHFENNDPLSIPASFEHEYIELPVLDTDLKLNQNDTESRKLRKSVTSERENRATRATAEKTKQNEQSIDCAGKLTQNKEHELSNNVGSSKPTESGEVNGQNNPEDGFGRSRVAATTLAKLAKFSFSSSNEDESHNKISSTGQTSLNVGNSVGKCHIDNQNETHLELTGNSRKRKSFEIALPEAKYIVSKMNLFCSSEYDDDTMDIDWEEETRKKN</sequence>
<dbReference type="Pfam" id="PF00493">
    <property type="entry name" value="MCM"/>
    <property type="match status" value="1"/>
</dbReference>
<keyword evidence="7 19" id="KW-0347">Helicase</keyword>
<comment type="caution">
    <text evidence="19">The sequence shown here is derived from an EMBL/GenBank/DDBJ whole genome shotgun (WGS) entry which is preliminary data.</text>
</comment>
<feature type="region of interest" description="Disordered" evidence="17">
    <location>
        <begin position="1813"/>
        <end position="1886"/>
    </location>
</feature>
<comment type="subcellular location">
    <subcellularLocation>
        <location evidence="1">Nucleus</location>
    </subcellularLocation>
</comment>
<dbReference type="EMBL" id="JAATIS010000485">
    <property type="protein sequence ID" value="KAG2468295.1"/>
    <property type="molecule type" value="Genomic_DNA"/>
</dbReference>
<feature type="region of interest" description="Disordered" evidence="17">
    <location>
        <begin position="1677"/>
        <end position="1696"/>
    </location>
</feature>
<evidence type="ECO:0000256" key="16">
    <source>
        <dbReference type="SAM" id="Coils"/>
    </source>
</evidence>
<keyword evidence="20" id="KW-1185">Reference proteome</keyword>
<accession>A0A8X7XJB4</accession>
<dbReference type="InterPro" id="IPR001208">
    <property type="entry name" value="MCM_dom"/>
</dbReference>
<evidence type="ECO:0000256" key="5">
    <source>
        <dbReference type="ARBA" id="ARBA00022763"/>
    </source>
</evidence>
<feature type="domain" description="MCM C-terminal AAA(+) ATPase" evidence="18">
    <location>
        <begin position="1172"/>
        <end position="1375"/>
    </location>
</feature>
<evidence type="ECO:0000256" key="4">
    <source>
        <dbReference type="ARBA" id="ARBA00022741"/>
    </source>
</evidence>
<dbReference type="Gene3D" id="3.40.50.300">
    <property type="entry name" value="P-loop containing nucleotide triphosphate hydrolases"/>
    <property type="match status" value="1"/>
</dbReference>
<dbReference type="Pfam" id="PF17207">
    <property type="entry name" value="MCM_OB"/>
    <property type="match status" value="1"/>
</dbReference>
<dbReference type="PROSITE" id="PS50051">
    <property type="entry name" value="MCM_2"/>
    <property type="match status" value="1"/>
</dbReference>
<dbReference type="InterPro" id="IPR041562">
    <property type="entry name" value="MCM_lid"/>
</dbReference>
<keyword evidence="16" id="KW-0175">Coiled coil</keyword>
<proteinExistence type="inferred from homology"/>
<feature type="region of interest" description="Disordered" evidence="17">
    <location>
        <begin position="1525"/>
        <end position="1559"/>
    </location>
</feature>
<evidence type="ECO:0000256" key="10">
    <source>
        <dbReference type="ARBA" id="ARBA00023204"/>
    </source>
</evidence>
<name>A0A8X7XJB4_POLSE</name>
<feature type="region of interest" description="Disordered" evidence="17">
    <location>
        <begin position="820"/>
        <end position="858"/>
    </location>
</feature>
<dbReference type="GO" id="GO:0005634">
    <property type="term" value="C:nucleus"/>
    <property type="evidence" value="ECO:0007669"/>
    <property type="project" value="UniProtKB-SubCell"/>
</dbReference>
<evidence type="ECO:0000259" key="18">
    <source>
        <dbReference type="PROSITE" id="PS50051"/>
    </source>
</evidence>
<keyword evidence="8 15" id="KW-0067">ATP-binding</keyword>
<dbReference type="SMART" id="SM00382">
    <property type="entry name" value="AAA"/>
    <property type="match status" value="1"/>
</dbReference>
<dbReference type="GO" id="GO:0000724">
    <property type="term" value="P:double-strand break repair via homologous recombination"/>
    <property type="evidence" value="ECO:0007669"/>
    <property type="project" value="TreeGrafter"/>
</dbReference>
<dbReference type="Proteomes" id="UP000886611">
    <property type="component" value="Unassembled WGS sequence"/>
</dbReference>
<dbReference type="GO" id="GO:0005524">
    <property type="term" value="F:ATP binding"/>
    <property type="evidence" value="ECO:0007669"/>
    <property type="project" value="UniProtKB-KW"/>
</dbReference>
<evidence type="ECO:0000256" key="17">
    <source>
        <dbReference type="SAM" id="MobiDB-lite"/>
    </source>
</evidence>
<dbReference type="InterPro" id="IPR003593">
    <property type="entry name" value="AAA+_ATPase"/>
</dbReference>
<dbReference type="Pfam" id="PF17855">
    <property type="entry name" value="MCM_lid"/>
    <property type="match status" value="1"/>
</dbReference>
<evidence type="ECO:0000256" key="15">
    <source>
        <dbReference type="RuleBase" id="RU004070"/>
    </source>
</evidence>
<dbReference type="InterPro" id="IPR031327">
    <property type="entry name" value="MCM"/>
</dbReference>
<feature type="compositionally biased region" description="Basic and acidic residues" evidence="17">
    <location>
        <begin position="1823"/>
        <end position="1841"/>
    </location>
</feature>
<keyword evidence="5" id="KW-0227">DNA damage</keyword>
<evidence type="ECO:0000256" key="7">
    <source>
        <dbReference type="ARBA" id="ARBA00022806"/>
    </source>
</evidence>
<evidence type="ECO:0000256" key="8">
    <source>
        <dbReference type="ARBA" id="ARBA00022840"/>
    </source>
</evidence>
<feature type="coiled-coil region" evidence="16">
    <location>
        <begin position="100"/>
        <end position="254"/>
    </location>
</feature>
<dbReference type="PANTHER" id="PTHR11630:SF48">
    <property type="entry name" value="DNA HELICASE MCM9"/>
    <property type="match status" value="1"/>
</dbReference>
<gene>
    <name evidence="19" type="primary">Mcm9</name>
    <name evidence="19" type="ORF">GTO96_0014822</name>
</gene>
<dbReference type="Gene3D" id="2.40.50.140">
    <property type="entry name" value="Nucleic acid-binding proteins"/>
    <property type="match status" value="1"/>
</dbReference>
<keyword evidence="9 15" id="KW-0238">DNA-binding</keyword>
<keyword evidence="6" id="KW-0378">Hydrolase</keyword>
<dbReference type="GO" id="GO:0017116">
    <property type="term" value="F:single-stranded DNA helicase activity"/>
    <property type="evidence" value="ECO:0007669"/>
    <property type="project" value="TreeGrafter"/>
</dbReference>
<evidence type="ECO:0000256" key="13">
    <source>
        <dbReference type="ARBA" id="ARBA00042301"/>
    </source>
</evidence>
<keyword evidence="10" id="KW-0234">DNA repair</keyword>
<feature type="non-terminal residue" evidence="19">
    <location>
        <position position="1"/>
    </location>
</feature>
<dbReference type="InterPro" id="IPR027417">
    <property type="entry name" value="P-loop_NTPase"/>
</dbReference>
<feature type="region of interest" description="Disordered" evidence="17">
    <location>
        <begin position="1903"/>
        <end position="1922"/>
    </location>
</feature>
<evidence type="ECO:0000313" key="19">
    <source>
        <dbReference type="EMBL" id="KAG2468295.1"/>
    </source>
</evidence>
<evidence type="ECO:0000256" key="11">
    <source>
        <dbReference type="ARBA" id="ARBA00023242"/>
    </source>
</evidence>
<evidence type="ECO:0000256" key="12">
    <source>
        <dbReference type="ARBA" id="ARBA00041085"/>
    </source>
</evidence>
<dbReference type="InterPro" id="IPR058768">
    <property type="entry name" value="MCM9_N"/>
</dbReference>
<protein>
    <recommendedName>
        <fullName evidence="12">DNA helicase MCM9</fullName>
        <ecNumber evidence="3">3.6.4.12</ecNumber>
    </recommendedName>
    <alternativeName>
        <fullName evidence="13">Minichromosome maintenance 9</fullName>
    </alternativeName>
</protein>
<dbReference type="EC" id="3.6.4.12" evidence="3"/>
<feature type="non-terminal residue" evidence="19">
    <location>
        <position position="1993"/>
    </location>
</feature>
<feature type="compositionally biased region" description="Polar residues" evidence="17">
    <location>
        <begin position="1525"/>
        <end position="1552"/>
    </location>
</feature>
<evidence type="ECO:0000313" key="20">
    <source>
        <dbReference type="Proteomes" id="UP000886611"/>
    </source>
</evidence>
<dbReference type="SUPFAM" id="SSF52540">
    <property type="entry name" value="P-loop containing nucleoside triphosphate hydrolases"/>
    <property type="match status" value="1"/>
</dbReference>
<feature type="coiled-coil region" evidence="16">
    <location>
        <begin position="347"/>
        <end position="608"/>
    </location>
</feature>
<dbReference type="Pfam" id="PF26066">
    <property type="entry name" value="MCM9_N"/>
    <property type="match status" value="1"/>
</dbReference>